<proteinExistence type="predicted"/>
<sequence>MKLPITITQVAQQPKILPLNKIIKSSDFTIKQLNPNTVISKEDENIRPTEVGTIVDYLSRYVLLADEHAFDVANAKAKQDLIHGIIPVKEYKKLLDQEERLRYLVKDLSDVDSLSDEAIYLATDICAWEDAFRSGRYVKPKAHPDKLTIEHIKMMIQRVEEFFEEFGWPTRDAFFAKAENGFVSGDGDYLLKQTLLDLKVSVKTTMQISWVRQLLLYYTLGFYNHFNKEAIERLMIFNARTNTVFFIDIADIDQSVFEFVYDAAEKQSKINERELRKYIN</sequence>
<reference evidence="1 2" key="1">
    <citation type="journal article" date="2015" name="Genome Announc.">
        <title>Expanding the biotechnology potential of lactobacilli through comparative genomics of 213 strains and associated genera.</title>
        <authorList>
            <person name="Sun Z."/>
            <person name="Harris H.M."/>
            <person name="McCann A."/>
            <person name="Guo C."/>
            <person name="Argimon S."/>
            <person name="Zhang W."/>
            <person name="Yang X."/>
            <person name="Jeffery I.B."/>
            <person name="Cooney J.C."/>
            <person name="Kagawa T.F."/>
            <person name="Liu W."/>
            <person name="Song Y."/>
            <person name="Salvetti E."/>
            <person name="Wrobel A."/>
            <person name="Rasinkangas P."/>
            <person name="Parkhill J."/>
            <person name="Rea M.C."/>
            <person name="O'Sullivan O."/>
            <person name="Ritari J."/>
            <person name="Douillard F.P."/>
            <person name="Paul Ross R."/>
            <person name="Yang R."/>
            <person name="Briner A.E."/>
            <person name="Felis G.E."/>
            <person name="de Vos W.M."/>
            <person name="Barrangou R."/>
            <person name="Klaenhammer T.R."/>
            <person name="Caufield P.W."/>
            <person name="Cui Y."/>
            <person name="Zhang H."/>
            <person name="O'Toole P.W."/>
        </authorList>
    </citation>
    <scope>NUCLEOTIDE SEQUENCE [LARGE SCALE GENOMIC DNA]</scope>
    <source>
        <strain evidence="1 2">DSM 10532</strain>
    </source>
</reference>
<dbReference type="STRING" id="1423748.FC37_GL000789"/>
<dbReference type="PATRIC" id="fig|1423748.3.peg.830"/>
<protein>
    <submittedName>
        <fullName evidence="1">Uncharacterized protein</fullName>
    </submittedName>
</protein>
<comment type="caution">
    <text evidence="1">The sequence shown here is derived from an EMBL/GenBank/DDBJ whole genome shotgun (WGS) entry which is preliminary data.</text>
</comment>
<gene>
    <name evidence="1" type="ORF">FC37_GL000789</name>
</gene>
<dbReference type="AlphaFoldDB" id="A0A0R1NU01"/>
<dbReference type="eggNOG" id="COG4889">
    <property type="taxonomic scope" value="Bacteria"/>
</dbReference>
<dbReference type="Proteomes" id="UP000051311">
    <property type="component" value="Unassembled WGS sequence"/>
</dbReference>
<dbReference type="OrthoDB" id="2296273at2"/>
<evidence type="ECO:0000313" key="2">
    <source>
        <dbReference type="Proteomes" id="UP000051311"/>
    </source>
</evidence>
<evidence type="ECO:0000313" key="1">
    <source>
        <dbReference type="EMBL" id="KRL23735.1"/>
    </source>
</evidence>
<name>A0A0R1NU01_9LACO</name>
<organism evidence="1 2">
    <name type="scientific">Lactobacillus gallinarum DSM 10532 = JCM 2011</name>
    <dbReference type="NCBI Taxonomy" id="1423748"/>
    <lineage>
        <taxon>Bacteria</taxon>
        <taxon>Bacillati</taxon>
        <taxon>Bacillota</taxon>
        <taxon>Bacilli</taxon>
        <taxon>Lactobacillales</taxon>
        <taxon>Lactobacillaceae</taxon>
        <taxon>Lactobacillus</taxon>
    </lineage>
</organism>
<accession>A0A0R1NU01</accession>
<dbReference type="RefSeq" id="WP_025006242.1">
    <property type="nucleotide sequence ID" value="NZ_AZEL01000020.1"/>
</dbReference>
<dbReference type="EMBL" id="AZEL01000020">
    <property type="protein sequence ID" value="KRL23735.1"/>
    <property type="molecule type" value="Genomic_DNA"/>
</dbReference>